<protein>
    <submittedName>
        <fullName evidence="3">Uncharacterized protein</fullName>
    </submittedName>
</protein>
<evidence type="ECO:0000313" key="3">
    <source>
        <dbReference type="EMBL" id="TYK03059.1"/>
    </source>
</evidence>
<keyword evidence="1" id="KW-0175">Coiled coil</keyword>
<comment type="caution">
    <text evidence="3">The sequence shown here is derived from an EMBL/GenBank/DDBJ whole genome shotgun (WGS) entry which is preliminary data.</text>
</comment>
<proteinExistence type="predicted"/>
<organism evidence="3 4">
    <name type="scientific">Cucumis melo var. makuwa</name>
    <name type="common">Oriental melon</name>
    <dbReference type="NCBI Taxonomy" id="1194695"/>
    <lineage>
        <taxon>Eukaryota</taxon>
        <taxon>Viridiplantae</taxon>
        <taxon>Streptophyta</taxon>
        <taxon>Embryophyta</taxon>
        <taxon>Tracheophyta</taxon>
        <taxon>Spermatophyta</taxon>
        <taxon>Magnoliopsida</taxon>
        <taxon>eudicotyledons</taxon>
        <taxon>Gunneridae</taxon>
        <taxon>Pentapetalae</taxon>
        <taxon>rosids</taxon>
        <taxon>fabids</taxon>
        <taxon>Cucurbitales</taxon>
        <taxon>Cucurbitaceae</taxon>
        <taxon>Benincaseae</taxon>
        <taxon>Cucumis</taxon>
    </lineage>
</organism>
<evidence type="ECO:0000313" key="4">
    <source>
        <dbReference type="Proteomes" id="UP000321947"/>
    </source>
</evidence>
<feature type="region of interest" description="Disordered" evidence="2">
    <location>
        <begin position="62"/>
        <end position="113"/>
    </location>
</feature>
<accession>A0A5D3BYA2</accession>
<dbReference type="Proteomes" id="UP000321947">
    <property type="component" value="Unassembled WGS sequence"/>
</dbReference>
<reference evidence="3 4" key="1">
    <citation type="submission" date="2019-08" db="EMBL/GenBank/DDBJ databases">
        <title>Draft genome sequences of two oriental melons (Cucumis melo L. var makuwa).</title>
        <authorList>
            <person name="Kwon S.-Y."/>
        </authorList>
    </citation>
    <scope>NUCLEOTIDE SEQUENCE [LARGE SCALE GENOMIC DNA]</scope>
    <source>
        <strain evidence="4">cv. Chang Bougi</strain>
        <tissue evidence="3">Leaf</tissue>
    </source>
</reference>
<feature type="compositionally biased region" description="Basic and acidic residues" evidence="2">
    <location>
        <begin position="66"/>
        <end position="84"/>
    </location>
</feature>
<gene>
    <name evidence="3" type="ORF">E5676_scaffold46G001590</name>
</gene>
<evidence type="ECO:0000256" key="2">
    <source>
        <dbReference type="SAM" id="MobiDB-lite"/>
    </source>
</evidence>
<dbReference type="AlphaFoldDB" id="A0A5D3BYA2"/>
<sequence length="315" mass="35390">MTNIFSKGESIYFGEYEVRELIHNGARIQWHANLQNRNKHEHMVDTHDSSFLQTSYYVLATSQTTREPREHKDKNDSSKSDCHWKRPLKKASVSGDDPDGRGSSALRVPDVPPLSPLNDHLEGLIELDSDESLMGPHVVDSTIKEVGTSKTFVSKPAKQSLRPFAFLKEIRQGKLTVGGKDIGSPSSKGDACPKVPLQKVGENVVSNFFKKTAFCVWEDIQDKIMRTPFEYIPRLRPEIATILSGIENIHADGLTPLDEYLNNYLKRKAEAIDQQELEVAKLQDEVNTLESTPSITEEAIEILATVCRSMEVARE</sequence>
<feature type="coiled-coil region" evidence="1">
    <location>
        <begin position="265"/>
        <end position="292"/>
    </location>
</feature>
<evidence type="ECO:0000256" key="1">
    <source>
        <dbReference type="SAM" id="Coils"/>
    </source>
</evidence>
<name>A0A5D3BYA2_CUCMM</name>
<dbReference type="EMBL" id="SSTD01015300">
    <property type="protein sequence ID" value="TYK03059.1"/>
    <property type="molecule type" value="Genomic_DNA"/>
</dbReference>